<dbReference type="InterPro" id="IPR052984">
    <property type="entry name" value="UPF0421"/>
</dbReference>
<comment type="subcellular location">
    <subcellularLocation>
        <location evidence="1">Cell membrane</location>
        <topology evidence="1">Multi-pass membrane protein</topology>
    </subcellularLocation>
</comment>
<evidence type="ECO:0000256" key="2">
    <source>
        <dbReference type="ARBA" id="ARBA00022475"/>
    </source>
</evidence>
<dbReference type="PANTHER" id="PTHR40064:SF1">
    <property type="entry name" value="MEMBRANE PROTEIN"/>
    <property type="match status" value="1"/>
</dbReference>
<evidence type="ECO:0000256" key="1">
    <source>
        <dbReference type="ARBA" id="ARBA00004651"/>
    </source>
</evidence>
<dbReference type="InterPro" id="IPR038323">
    <property type="entry name" value="ArAE_1_C_sf"/>
</dbReference>
<keyword evidence="4 6" id="KW-1133">Transmembrane helix</keyword>
<dbReference type="GO" id="GO:0005886">
    <property type="term" value="C:plasma membrane"/>
    <property type="evidence" value="ECO:0007669"/>
    <property type="project" value="UniProtKB-SubCell"/>
</dbReference>
<dbReference type="Pfam" id="PF11728">
    <property type="entry name" value="ArAE_1_C"/>
    <property type="match status" value="1"/>
</dbReference>
<keyword evidence="2" id="KW-1003">Cell membrane</keyword>
<feature type="transmembrane region" description="Helical" evidence="6">
    <location>
        <begin position="51"/>
        <end position="69"/>
    </location>
</feature>
<evidence type="ECO:0000313" key="9">
    <source>
        <dbReference type="Proteomes" id="UP001084197"/>
    </source>
</evidence>
<dbReference type="RefSeq" id="WP_268778565.1">
    <property type="nucleotide sequence ID" value="NZ_JAPRAT010000002.1"/>
</dbReference>
<proteinExistence type="predicted"/>
<evidence type="ECO:0000259" key="7">
    <source>
        <dbReference type="Pfam" id="PF11728"/>
    </source>
</evidence>
<keyword evidence="9" id="KW-1185">Reference proteome</keyword>
<comment type="caution">
    <text evidence="8">The sequence shown here is derived from an EMBL/GenBank/DDBJ whole genome shotgun (WGS) entry which is preliminary data.</text>
</comment>
<dbReference type="Pfam" id="PF06081">
    <property type="entry name" value="ArAE_1"/>
    <property type="match status" value="1"/>
</dbReference>
<gene>
    <name evidence="8" type="ORF">OWO01_01040</name>
</gene>
<dbReference type="EMBL" id="JAPRAT010000002">
    <property type="protein sequence ID" value="MCZ0701794.1"/>
    <property type="molecule type" value="Genomic_DNA"/>
</dbReference>
<evidence type="ECO:0000256" key="3">
    <source>
        <dbReference type="ARBA" id="ARBA00022692"/>
    </source>
</evidence>
<feature type="transmembrane region" description="Helical" evidence="6">
    <location>
        <begin position="81"/>
        <end position="111"/>
    </location>
</feature>
<evidence type="ECO:0000256" key="4">
    <source>
        <dbReference type="ARBA" id="ARBA00022989"/>
    </source>
</evidence>
<reference evidence="8" key="1">
    <citation type="submission" date="2022-11" db="EMBL/GenBank/DDBJ databases">
        <title>WGS of Natronobacillus azotifigens 24KS-1, an anaerobic diazotrophic haloalkaliphile from soda-rich habitats.</title>
        <authorList>
            <person name="Sorokin D.Y."/>
            <person name="Merkel A.Y."/>
        </authorList>
    </citation>
    <scope>NUCLEOTIDE SEQUENCE</scope>
    <source>
        <strain evidence="8">24KS-1</strain>
    </source>
</reference>
<evidence type="ECO:0000256" key="5">
    <source>
        <dbReference type="ARBA" id="ARBA00023136"/>
    </source>
</evidence>
<feature type="domain" description="Putative aromatic acid exporter C-terminal" evidence="7">
    <location>
        <begin position="145"/>
        <end position="309"/>
    </location>
</feature>
<dbReference type="InterPro" id="IPR021062">
    <property type="entry name" value="ArAE_1_C"/>
</dbReference>
<name>A0A9J6R818_9BACI</name>
<evidence type="ECO:0000313" key="8">
    <source>
        <dbReference type="EMBL" id="MCZ0701794.1"/>
    </source>
</evidence>
<accession>A0A9J6R818</accession>
<keyword evidence="3 6" id="KW-0812">Transmembrane</keyword>
<organism evidence="8 9">
    <name type="scientific">Natronobacillus azotifigens</name>
    <dbReference type="NCBI Taxonomy" id="472978"/>
    <lineage>
        <taxon>Bacteria</taxon>
        <taxon>Bacillati</taxon>
        <taxon>Bacillota</taxon>
        <taxon>Bacilli</taxon>
        <taxon>Bacillales</taxon>
        <taxon>Bacillaceae</taxon>
        <taxon>Natronobacillus</taxon>
    </lineage>
</organism>
<dbReference type="Proteomes" id="UP001084197">
    <property type="component" value="Unassembled WGS sequence"/>
</dbReference>
<sequence>MKIGYRTLKTALAAPFAIWIAELLQLEYHGSAGIIAVLCILPTRKSSLLTAWHRIGAALVSIVYAYVIFEFVGYHPLSIGLLLLLFIPLMSYLKLVPGIVTSLVVLFHFYVAENVGWPLIVNELAILFVGIGSALLVNIYMPSLDKELQQIQKNVERNYQKIFKGFAAYLHRENKELPTSEISLTKKLFNEAEELVQRDVENNFFREEHIYKEYFIMRRMQFDILERMIPLVSPLTKTLNQSHRIADLFDDLADSIYPQNTVQDHLITVQKLKEHFEQDELPKTRQEFEIRANLFRLLYEIEQYLIIKNKSLT</sequence>
<keyword evidence="5 6" id="KW-0472">Membrane</keyword>
<dbReference type="PANTHER" id="PTHR40064">
    <property type="entry name" value="MEMBRANE PROTEIN-RELATED"/>
    <property type="match status" value="1"/>
</dbReference>
<dbReference type="InterPro" id="IPR010343">
    <property type="entry name" value="ArAE_1"/>
</dbReference>
<dbReference type="Gene3D" id="1.20.120.940">
    <property type="entry name" value="Putative aromatic acid exporter, C-terminal domain"/>
    <property type="match status" value="1"/>
</dbReference>
<feature type="transmembrane region" description="Helical" evidence="6">
    <location>
        <begin position="117"/>
        <end position="141"/>
    </location>
</feature>
<dbReference type="AlphaFoldDB" id="A0A9J6R818"/>
<protein>
    <submittedName>
        <fullName evidence="8">Aromatic acid exporter family protein</fullName>
    </submittedName>
</protein>
<evidence type="ECO:0000256" key="6">
    <source>
        <dbReference type="SAM" id="Phobius"/>
    </source>
</evidence>